<protein>
    <submittedName>
        <fullName evidence="2">Uncharacterized protein</fullName>
    </submittedName>
</protein>
<gene>
    <name evidence="2" type="ORF">PFISCL1PPCAC_522</name>
</gene>
<keyword evidence="3" id="KW-1185">Reference proteome</keyword>
<dbReference type="Proteomes" id="UP001432322">
    <property type="component" value="Unassembled WGS sequence"/>
</dbReference>
<dbReference type="AlphaFoldDB" id="A0AAV5UUM5"/>
<sequence>MTSPRRGRKREPEMNLSELLRALEDDVIKRRRARSEPPGECRKVADCSGVAHVDVSMEADAAEADSAEITWSAQSSKRRKRNKKKMGDEISATSSHSQPKEEPNKEITVIVEEEQPSIYLTPPKSPDHEASSFFPSSDAKQALMRTVNEYRAQGDNSQAITIMSLLGQMAYCYNMKERPGEVDYDNVEQLVKFYTEAPQCREPDDAADNPMWFLPQKKYLMSREVREKVYGAVKHMRSQQAYSTPVIHDHYKSNPMIMAMIKEATQLARNCHTLSLLLEDLQSIPDL</sequence>
<reference evidence="2" key="1">
    <citation type="submission" date="2023-10" db="EMBL/GenBank/DDBJ databases">
        <title>Genome assembly of Pristionchus species.</title>
        <authorList>
            <person name="Yoshida K."/>
            <person name="Sommer R.J."/>
        </authorList>
    </citation>
    <scope>NUCLEOTIDE SEQUENCE</scope>
    <source>
        <strain evidence="2">RS5133</strain>
    </source>
</reference>
<name>A0AAV5UUM5_9BILA</name>
<proteinExistence type="predicted"/>
<evidence type="ECO:0000256" key="1">
    <source>
        <dbReference type="SAM" id="MobiDB-lite"/>
    </source>
</evidence>
<organism evidence="2 3">
    <name type="scientific">Pristionchus fissidentatus</name>
    <dbReference type="NCBI Taxonomy" id="1538716"/>
    <lineage>
        <taxon>Eukaryota</taxon>
        <taxon>Metazoa</taxon>
        <taxon>Ecdysozoa</taxon>
        <taxon>Nematoda</taxon>
        <taxon>Chromadorea</taxon>
        <taxon>Rhabditida</taxon>
        <taxon>Rhabditina</taxon>
        <taxon>Diplogasteromorpha</taxon>
        <taxon>Diplogasteroidea</taxon>
        <taxon>Neodiplogasteridae</taxon>
        <taxon>Pristionchus</taxon>
    </lineage>
</organism>
<feature type="region of interest" description="Disordered" evidence="1">
    <location>
        <begin position="60"/>
        <end position="104"/>
    </location>
</feature>
<evidence type="ECO:0000313" key="2">
    <source>
        <dbReference type="EMBL" id="GMT09225.1"/>
    </source>
</evidence>
<dbReference type="EMBL" id="BTSY01000001">
    <property type="protein sequence ID" value="GMT09225.1"/>
    <property type="molecule type" value="Genomic_DNA"/>
</dbReference>
<comment type="caution">
    <text evidence="2">The sequence shown here is derived from an EMBL/GenBank/DDBJ whole genome shotgun (WGS) entry which is preliminary data.</text>
</comment>
<evidence type="ECO:0000313" key="3">
    <source>
        <dbReference type="Proteomes" id="UP001432322"/>
    </source>
</evidence>
<accession>A0AAV5UUM5</accession>